<dbReference type="GO" id="GO:0006260">
    <property type="term" value="P:DNA replication"/>
    <property type="evidence" value="ECO:0007669"/>
    <property type="project" value="TreeGrafter"/>
</dbReference>
<dbReference type="AlphaFoldDB" id="A0AAV4WEF4"/>
<gene>
    <name evidence="3" type="ORF">CEXT_477921</name>
</gene>
<dbReference type="GO" id="GO:0007059">
    <property type="term" value="P:chromosome segregation"/>
    <property type="evidence" value="ECO:0007669"/>
    <property type="project" value="TreeGrafter"/>
</dbReference>
<organism evidence="3 4">
    <name type="scientific">Caerostris extrusa</name>
    <name type="common">Bark spider</name>
    <name type="synonym">Caerostris bankana</name>
    <dbReference type="NCBI Taxonomy" id="172846"/>
    <lineage>
        <taxon>Eukaryota</taxon>
        <taxon>Metazoa</taxon>
        <taxon>Ecdysozoa</taxon>
        <taxon>Arthropoda</taxon>
        <taxon>Chelicerata</taxon>
        <taxon>Arachnida</taxon>
        <taxon>Araneae</taxon>
        <taxon>Araneomorphae</taxon>
        <taxon>Entelegynae</taxon>
        <taxon>Araneoidea</taxon>
        <taxon>Araneidae</taxon>
        <taxon>Caerostris</taxon>
    </lineage>
</organism>
<dbReference type="SUPFAM" id="SSF56349">
    <property type="entry name" value="DNA breaking-rejoining enzymes"/>
    <property type="match status" value="1"/>
</dbReference>
<comment type="caution">
    <text evidence="3">The sequence shown here is derived from an EMBL/GenBank/DDBJ whole genome shotgun (WGS) entry which is preliminary data.</text>
</comment>
<feature type="non-terminal residue" evidence="3">
    <location>
        <position position="1"/>
    </location>
</feature>
<dbReference type="GO" id="GO:0005730">
    <property type="term" value="C:nucleolus"/>
    <property type="evidence" value="ECO:0007669"/>
    <property type="project" value="TreeGrafter"/>
</dbReference>
<dbReference type="GO" id="GO:0006265">
    <property type="term" value="P:DNA topological change"/>
    <property type="evidence" value="ECO:0007669"/>
    <property type="project" value="InterPro"/>
</dbReference>
<dbReference type="InterPro" id="IPR014727">
    <property type="entry name" value="TopoI_cat_a/b-sub_euk"/>
</dbReference>
<dbReference type="InterPro" id="IPR011010">
    <property type="entry name" value="DNA_brk_join_enz"/>
</dbReference>
<dbReference type="SMART" id="SM00435">
    <property type="entry name" value="TOPEUc"/>
    <property type="match status" value="1"/>
</dbReference>
<sequence>SLQRTWYSSQDGDAEDVSKPKMLQLTLEDNKDWQKYETARKLKDHVNRIRDEYITRLQNQRYANTTERAVAVYFIDKQILKGSSDEALFVLLNIVQHPEKDDEKKKKKATRSAGAAAEKLKLQATDKEENKQTGLETSKLNYLDPRINVAWCKSVMFQWKRSIINLRGTNLDGPLK</sequence>
<proteinExistence type="predicted"/>
<evidence type="ECO:0000259" key="2">
    <source>
        <dbReference type="SMART" id="SM00435"/>
    </source>
</evidence>
<feature type="region of interest" description="Disordered" evidence="1">
    <location>
        <begin position="100"/>
        <end position="134"/>
    </location>
</feature>
<dbReference type="InterPro" id="IPR013499">
    <property type="entry name" value="TopoI_euk"/>
</dbReference>
<evidence type="ECO:0000256" key="1">
    <source>
        <dbReference type="SAM" id="MobiDB-lite"/>
    </source>
</evidence>
<dbReference type="EMBL" id="BPLR01016034">
    <property type="protein sequence ID" value="GIY80653.1"/>
    <property type="molecule type" value="Genomic_DNA"/>
</dbReference>
<name>A0AAV4WEF4_CAEEX</name>
<keyword evidence="4" id="KW-1185">Reference proteome</keyword>
<dbReference type="GO" id="GO:0005694">
    <property type="term" value="C:chromosome"/>
    <property type="evidence" value="ECO:0007669"/>
    <property type="project" value="InterPro"/>
</dbReference>
<protein>
    <recommendedName>
        <fullName evidence="2">DNA topoisomerase I eukaryotic-type domain-containing protein</fullName>
    </recommendedName>
</protein>
<dbReference type="InterPro" id="IPR051062">
    <property type="entry name" value="Topoisomerase_IB"/>
</dbReference>
<dbReference type="PANTHER" id="PTHR10290:SF1">
    <property type="entry name" value="DNA TOPOISOMERASE I, MITOCHONDRIAL"/>
    <property type="match status" value="1"/>
</dbReference>
<dbReference type="InterPro" id="IPR014711">
    <property type="entry name" value="TopoI_cat_a-hlx-sub_euk"/>
</dbReference>
<evidence type="ECO:0000313" key="3">
    <source>
        <dbReference type="EMBL" id="GIY80653.1"/>
    </source>
</evidence>
<dbReference type="GO" id="GO:0003917">
    <property type="term" value="F:DNA topoisomerase type I (single strand cut, ATP-independent) activity"/>
    <property type="evidence" value="ECO:0007669"/>
    <property type="project" value="InterPro"/>
</dbReference>
<dbReference type="InterPro" id="IPR025834">
    <property type="entry name" value="TopoI_C_dom"/>
</dbReference>
<reference evidence="3 4" key="1">
    <citation type="submission" date="2021-06" db="EMBL/GenBank/DDBJ databases">
        <title>Caerostris extrusa draft genome.</title>
        <authorList>
            <person name="Kono N."/>
            <person name="Arakawa K."/>
        </authorList>
    </citation>
    <scope>NUCLEOTIDE SEQUENCE [LARGE SCALE GENOMIC DNA]</scope>
</reference>
<dbReference type="Gene3D" id="1.10.132.10">
    <property type="match status" value="1"/>
</dbReference>
<feature type="domain" description="DNA topoisomerase I eukaryotic-type" evidence="2">
    <location>
        <begin position="3"/>
        <end position="156"/>
    </location>
</feature>
<dbReference type="PANTHER" id="PTHR10290">
    <property type="entry name" value="DNA TOPOISOMERASE I"/>
    <property type="match status" value="1"/>
</dbReference>
<dbReference type="Pfam" id="PF01028">
    <property type="entry name" value="Topoisom_I"/>
    <property type="match status" value="1"/>
</dbReference>
<dbReference type="Gene3D" id="3.90.15.10">
    <property type="entry name" value="Topoisomerase I, Chain A, domain 3"/>
    <property type="match status" value="1"/>
</dbReference>
<dbReference type="Pfam" id="PF14370">
    <property type="entry name" value="Topo_C_assoc"/>
    <property type="match status" value="1"/>
</dbReference>
<accession>A0AAV4WEF4</accession>
<dbReference type="InterPro" id="IPR013500">
    <property type="entry name" value="TopoI_cat_euk"/>
</dbReference>
<feature type="compositionally biased region" description="Basic and acidic residues" evidence="1">
    <location>
        <begin position="118"/>
        <end position="131"/>
    </location>
</feature>
<dbReference type="GO" id="GO:0003677">
    <property type="term" value="F:DNA binding"/>
    <property type="evidence" value="ECO:0007669"/>
    <property type="project" value="InterPro"/>
</dbReference>
<evidence type="ECO:0000313" key="4">
    <source>
        <dbReference type="Proteomes" id="UP001054945"/>
    </source>
</evidence>
<dbReference type="Proteomes" id="UP001054945">
    <property type="component" value="Unassembled WGS sequence"/>
</dbReference>